<accession>A0A9P6BDX3</accession>
<dbReference type="Proteomes" id="UP000807306">
    <property type="component" value="Unassembled WGS sequence"/>
</dbReference>
<comment type="caution">
    <text evidence="1">The sequence shown here is derived from an EMBL/GenBank/DDBJ whole genome shotgun (WGS) entry which is preliminary data.</text>
</comment>
<gene>
    <name evidence="1" type="ORF">CPB83DRAFT_937135</name>
</gene>
<evidence type="ECO:0000313" key="1">
    <source>
        <dbReference type="EMBL" id="KAF9521221.1"/>
    </source>
</evidence>
<dbReference type="EMBL" id="MU158255">
    <property type="protein sequence ID" value="KAF9521221.1"/>
    <property type="molecule type" value="Genomic_DNA"/>
</dbReference>
<proteinExistence type="predicted"/>
<sequence length="286" mass="32711">MAKHFLHKHPKEAARKEFISVSTQRLSRIPEFKRFFEVIPAIRTAKPIVNVVELRKLCDMSIQKLHIYVGDVRTVSPWLKSTKWHIHISSYNYQTLRKLVQMPGGGEPIFERLAKGVMGLCNGAVLLLDKTPTLVLQVLNTSDPTKAQSGINNTPFHELQGKEVTLKHYSLEVVKLIAFLLRDKDSYKLDLTDRVNLQLKELEKLLPHATTDTLARAIQKLLFYLWSTAWYYTENNSIGDPTICYLALSMVREDGGFKDPGDTTPCISRCISTLPNQRRLQKLPRN</sequence>
<dbReference type="AlphaFoldDB" id="A0A9P6BDX3"/>
<organism evidence="1 2">
    <name type="scientific">Crepidotus variabilis</name>
    <dbReference type="NCBI Taxonomy" id="179855"/>
    <lineage>
        <taxon>Eukaryota</taxon>
        <taxon>Fungi</taxon>
        <taxon>Dikarya</taxon>
        <taxon>Basidiomycota</taxon>
        <taxon>Agaricomycotina</taxon>
        <taxon>Agaricomycetes</taxon>
        <taxon>Agaricomycetidae</taxon>
        <taxon>Agaricales</taxon>
        <taxon>Agaricineae</taxon>
        <taxon>Crepidotaceae</taxon>
        <taxon>Crepidotus</taxon>
    </lineage>
</organism>
<dbReference type="OrthoDB" id="3151137at2759"/>
<keyword evidence="2" id="KW-1185">Reference proteome</keyword>
<evidence type="ECO:0000313" key="2">
    <source>
        <dbReference type="Proteomes" id="UP000807306"/>
    </source>
</evidence>
<name>A0A9P6BDX3_9AGAR</name>
<protein>
    <submittedName>
        <fullName evidence="1">Uncharacterized protein</fullName>
    </submittedName>
</protein>
<reference evidence="1" key="1">
    <citation type="submission" date="2020-11" db="EMBL/GenBank/DDBJ databases">
        <authorList>
            <consortium name="DOE Joint Genome Institute"/>
            <person name="Ahrendt S."/>
            <person name="Riley R."/>
            <person name="Andreopoulos W."/>
            <person name="Labutti K."/>
            <person name="Pangilinan J."/>
            <person name="Ruiz-Duenas F.J."/>
            <person name="Barrasa J.M."/>
            <person name="Sanchez-Garcia M."/>
            <person name="Camarero S."/>
            <person name="Miyauchi S."/>
            <person name="Serrano A."/>
            <person name="Linde D."/>
            <person name="Babiker R."/>
            <person name="Drula E."/>
            <person name="Ayuso-Fernandez I."/>
            <person name="Pacheco R."/>
            <person name="Padilla G."/>
            <person name="Ferreira P."/>
            <person name="Barriuso J."/>
            <person name="Kellner H."/>
            <person name="Castanera R."/>
            <person name="Alfaro M."/>
            <person name="Ramirez L."/>
            <person name="Pisabarro A.G."/>
            <person name="Kuo A."/>
            <person name="Tritt A."/>
            <person name="Lipzen A."/>
            <person name="He G."/>
            <person name="Yan M."/>
            <person name="Ng V."/>
            <person name="Cullen D."/>
            <person name="Martin F."/>
            <person name="Rosso M.-N."/>
            <person name="Henrissat B."/>
            <person name="Hibbett D."/>
            <person name="Martinez A.T."/>
            <person name="Grigoriev I.V."/>
        </authorList>
    </citation>
    <scope>NUCLEOTIDE SEQUENCE</scope>
    <source>
        <strain evidence="1">CBS 506.95</strain>
    </source>
</reference>